<evidence type="ECO:0008006" key="3">
    <source>
        <dbReference type="Google" id="ProtNLM"/>
    </source>
</evidence>
<proteinExistence type="predicted"/>
<reference evidence="2" key="1">
    <citation type="submission" date="2016-09" db="EMBL/GenBank/DDBJ databases">
        <authorList>
            <person name="Varghese N."/>
            <person name="Submissions S."/>
        </authorList>
    </citation>
    <scope>NUCLEOTIDE SEQUENCE [LARGE SCALE GENOMIC DNA]</scope>
    <source>
        <strain evidence="2">TNe-862</strain>
    </source>
</reference>
<sequence length="376" mass="42383">MLRPKRVKVGITIFLRAGQQSIWENGIFQNCYFLAMLLRQSPIIEAAYLVNGGDGNPSDAKSFLEHSPVPVIDLDTAREKLDVVIELSAQLNPDWARSFHERGGRIIGMRVANDYVIDIERMMFGLPHGLLFSGTPYSAIWTLPAFEKTCAGYYEAGSRAPVKIMQHLWNPVLLERSLKVAKADSTFRYVPGRSCWRLAILEPNICMVKTAHIAMLIADLAYRQDPKCVDFLRVFNAMPLKEDAVFVGFARSLDLTLHGRATYEPRLPIYDILTVQADAVISHQWENAQNYLYYEALYGGYPLIHNSALIGGCGYRYDGFDCQDGALALRRAFSEHDLRLDDYRRSARDFLSSLDPELPANVEQYSAAIAAAFEGR</sequence>
<name>A0A1G7BIK4_9BURK</name>
<protein>
    <recommendedName>
        <fullName evidence="3">DUF2827 domain-containing protein</fullName>
    </recommendedName>
</protein>
<dbReference type="OrthoDB" id="1627328at2"/>
<dbReference type="InterPro" id="IPR021234">
    <property type="entry name" value="DUF2827"/>
</dbReference>
<dbReference type="AlphaFoldDB" id="A0A1G7BIK4"/>
<dbReference type="STRING" id="416944.SAMN05421548_13937"/>
<dbReference type="EMBL" id="FMYQ01000039">
    <property type="protein sequence ID" value="SDE26276.1"/>
    <property type="molecule type" value="Genomic_DNA"/>
</dbReference>
<dbReference type="RefSeq" id="WP_092005222.1">
    <property type="nucleotide sequence ID" value="NZ_FMYQ01000039.1"/>
</dbReference>
<dbReference type="Pfam" id="PF10933">
    <property type="entry name" value="DUF2827"/>
    <property type="match status" value="1"/>
</dbReference>
<accession>A0A1G7BIK4</accession>
<evidence type="ECO:0000313" key="1">
    <source>
        <dbReference type="EMBL" id="SDE26276.1"/>
    </source>
</evidence>
<keyword evidence="2" id="KW-1185">Reference proteome</keyword>
<gene>
    <name evidence="1" type="ORF">SAMN05421548_13937</name>
</gene>
<evidence type="ECO:0000313" key="2">
    <source>
        <dbReference type="Proteomes" id="UP000198908"/>
    </source>
</evidence>
<dbReference type="Proteomes" id="UP000198908">
    <property type="component" value="Unassembled WGS sequence"/>
</dbReference>
<organism evidence="1 2">
    <name type="scientific">Paraburkholderia lycopersici</name>
    <dbReference type="NCBI Taxonomy" id="416944"/>
    <lineage>
        <taxon>Bacteria</taxon>
        <taxon>Pseudomonadati</taxon>
        <taxon>Pseudomonadota</taxon>
        <taxon>Betaproteobacteria</taxon>
        <taxon>Burkholderiales</taxon>
        <taxon>Burkholderiaceae</taxon>
        <taxon>Paraburkholderia</taxon>
    </lineage>
</organism>